<dbReference type="EMBL" id="VIEB01000723">
    <property type="protein sequence ID" value="TQD82412.1"/>
    <property type="molecule type" value="Genomic_DNA"/>
</dbReference>
<dbReference type="Proteomes" id="UP000315295">
    <property type="component" value="Unassembled WGS sequence"/>
</dbReference>
<dbReference type="AlphaFoldDB" id="A0A540L822"/>
<evidence type="ECO:0000256" key="1">
    <source>
        <dbReference type="SAM" id="MobiDB-lite"/>
    </source>
</evidence>
<evidence type="ECO:0000313" key="3">
    <source>
        <dbReference type="Proteomes" id="UP000315295"/>
    </source>
</evidence>
<accession>A0A540L822</accession>
<name>A0A540L822_MALBA</name>
<keyword evidence="3" id="KW-1185">Reference proteome</keyword>
<protein>
    <submittedName>
        <fullName evidence="2">Uncharacterized protein</fullName>
    </submittedName>
</protein>
<sequence>MEKVTEKLEGRNSNMSSPADLSSWNTLPKLKRLNQEEISHYKELNPTELSPKEHLLLLKALCGLQAQQCPFPPKLNLKFFCF</sequence>
<feature type="region of interest" description="Disordered" evidence="1">
    <location>
        <begin position="1"/>
        <end position="24"/>
    </location>
</feature>
<proteinExistence type="predicted"/>
<gene>
    <name evidence="2" type="ORF">C1H46_032054</name>
</gene>
<organism evidence="2 3">
    <name type="scientific">Malus baccata</name>
    <name type="common">Siberian crab apple</name>
    <name type="synonym">Pyrus baccata</name>
    <dbReference type="NCBI Taxonomy" id="106549"/>
    <lineage>
        <taxon>Eukaryota</taxon>
        <taxon>Viridiplantae</taxon>
        <taxon>Streptophyta</taxon>
        <taxon>Embryophyta</taxon>
        <taxon>Tracheophyta</taxon>
        <taxon>Spermatophyta</taxon>
        <taxon>Magnoliopsida</taxon>
        <taxon>eudicotyledons</taxon>
        <taxon>Gunneridae</taxon>
        <taxon>Pentapetalae</taxon>
        <taxon>rosids</taxon>
        <taxon>fabids</taxon>
        <taxon>Rosales</taxon>
        <taxon>Rosaceae</taxon>
        <taxon>Amygdaloideae</taxon>
        <taxon>Maleae</taxon>
        <taxon>Malus</taxon>
    </lineage>
</organism>
<evidence type="ECO:0000313" key="2">
    <source>
        <dbReference type="EMBL" id="TQD82412.1"/>
    </source>
</evidence>
<comment type="caution">
    <text evidence="2">The sequence shown here is derived from an EMBL/GenBank/DDBJ whole genome shotgun (WGS) entry which is preliminary data.</text>
</comment>
<feature type="compositionally biased region" description="Basic and acidic residues" evidence="1">
    <location>
        <begin position="1"/>
        <end position="10"/>
    </location>
</feature>
<feature type="compositionally biased region" description="Polar residues" evidence="1">
    <location>
        <begin position="11"/>
        <end position="24"/>
    </location>
</feature>
<reference evidence="2 3" key="1">
    <citation type="journal article" date="2019" name="G3 (Bethesda)">
        <title>Sequencing of a Wild Apple (Malus baccata) Genome Unravels the Differences Between Cultivated and Wild Apple Species Regarding Disease Resistance and Cold Tolerance.</title>
        <authorList>
            <person name="Chen X."/>
        </authorList>
    </citation>
    <scope>NUCLEOTIDE SEQUENCE [LARGE SCALE GENOMIC DNA]</scope>
    <source>
        <strain evidence="3">cv. Shandingzi</strain>
        <tissue evidence="2">Leaves</tissue>
    </source>
</reference>